<dbReference type="PANTHER" id="PTHR11941">
    <property type="entry name" value="ENOYL-COA HYDRATASE-RELATED"/>
    <property type="match status" value="1"/>
</dbReference>
<dbReference type="SUPFAM" id="SSF52096">
    <property type="entry name" value="ClpP/crotonase"/>
    <property type="match status" value="1"/>
</dbReference>
<comment type="caution">
    <text evidence="2">The sequence shown here is derived from an EMBL/GenBank/DDBJ whole genome shotgun (WGS) entry which is preliminary data.</text>
</comment>
<name>A0ABT9VKW3_9BACI</name>
<keyword evidence="3" id="KW-1185">Reference proteome</keyword>
<evidence type="ECO:0000313" key="2">
    <source>
        <dbReference type="EMBL" id="MDQ0161623.1"/>
    </source>
</evidence>
<dbReference type="CDD" id="cd06558">
    <property type="entry name" value="crotonase-like"/>
    <property type="match status" value="1"/>
</dbReference>
<dbReference type="Pfam" id="PF00378">
    <property type="entry name" value="ECH_1"/>
    <property type="match status" value="1"/>
</dbReference>
<dbReference type="InterPro" id="IPR001753">
    <property type="entry name" value="Enoyl-CoA_hydra/iso"/>
</dbReference>
<dbReference type="Gene3D" id="3.90.226.10">
    <property type="entry name" value="2-enoyl-CoA Hydratase, Chain A, domain 1"/>
    <property type="match status" value="1"/>
</dbReference>
<dbReference type="EMBL" id="JAUSTR010000001">
    <property type="protein sequence ID" value="MDQ0161623.1"/>
    <property type="molecule type" value="Genomic_DNA"/>
</dbReference>
<accession>A0ABT9VKW3</accession>
<gene>
    <name evidence="2" type="ORF">J2S06_000693</name>
</gene>
<sequence>MEKVVITEKKDGIFEVKLNRPDIRNAIDEDVMDQFKQFMTFVKSNKHVKAAVIIGEGQQAFCSGGDLSVFHQLKTKDEAYKMLSKMGTILYEWMMLPVPTFAVLNGTAVGGGCEIATACDFRIAKKGIKIGFIQGTLAITTGWGGASMLLKKLPYDKALTMLMSAKRYSSEEAFELGFVSKIVAENNFYQESYQYIRETIRSNKEVLRAYKQIKISEWEKGLKQKMMQEIDRCAELWEKEEHLQAVKQFLNS</sequence>
<dbReference type="InterPro" id="IPR029045">
    <property type="entry name" value="ClpP/crotonase-like_dom_sf"/>
</dbReference>
<dbReference type="PANTHER" id="PTHR11941:SF27">
    <property type="entry name" value="ETHYLMALONYL-COA DECARBOXYLASE"/>
    <property type="match status" value="1"/>
</dbReference>
<evidence type="ECO:0000313" key="3">
    <source>
        <dbReference type="Proteomes" id="UP001225646"/>
    </source>
</evidence>
<keyword evidence="1" id="KW-0456">Lyase</keyword>
<organism evidence="2 3">
    <name type="scientific">Aeribacillus alveayuensis</name>
    <dbReference type="NCBI Taxonomy" id="279215"/>
    <lineage>
        <taxon>Bacteria</taxon>
        <taxon>Bacillati</taxon>
        <taxon>Bacillota</taxon>
        <taxon>Bacilli</taxon>
        <taxon>Bacillales</taxon>
        <taxon>Bacillaceae</taxon>
        <taxon>Aeribacillus</taxon>
    </lineage>
</organism>
<proteinExistence type="predicted"/>
<reference evidence="2 3" key="1">
    <citation type="submission" date="2023-07" db="EMBL/GenBank/DDBJ databases">
        <title>Genomic Encyclopedia of Type Strains, Phase IV (KMG-IV): sequencing the most valuable type-strain genomes for metagenomic binning, comparative biology and taxonomic classification.</title>
        <authorList>
            <person name="Goeker M."/>
        </authorList>
    </citation>
    <scope>NUCLEOTIDE SEQUENCE [LARGE SCALE GENOMIC DNA]</scope>
    <source>
        <strain evidence="2 3">DSM 19092</strain>
    </source>
</reference>
<evidence type="ECO:0000256" key="1">
    <source>
        <dbReference type="ARBA" id="ARBA00023239"/>
    </source>
</evidence>
<dbReference type="RefSeq" id="WP_419151289.1">
    <property type="nucleotide sequence ID" value="NZ_JAUSTR010000001.1"/>
</dbReference>
<protein>
    <submittedName>
        <fullName evidence="2">Enoyl-CoA hydratase/carnithine racemase</fullName>
    </submittedName>
</protein>
<dbReference type="Proteomes" id="UP001225646">
    <property type="component" value="Unassembled WGS sequence"/>
</dbReference>